<feature type="transmembrane region" description="Helical" evidence="1">
    <location>
        <begin position="360"/>
        <end position="386"/>
    </location>
</feature>
<evidence type="ECO:0000313" key="3">
    <source>
        <dbReference type="Proteomes" id="UP000758603"/>
    </source>
</evidence>
<accession>A0A9P9A493</accession>
<keyword evidence="3" id="KW-1185">Reference proteome</keyword>
<gene>
    <name evidence="2" type="ORF">BKA67DRAFT_617481</name>
</gene>
<dbReference type="AlphaFoldDB" id="A0A9P9A493"/>
<reference evidence="2" key="1">
    <citation type="journal article" date="2021" name="Nat. Commun.">
        <title>Genetic determinants of endophytism in the Arabidopsis root mycobiome.</title>
        <authorList>
            <person name="Mesny F."/>
            <person name="Miyauchi S."/>
            <person name="Thiergart T."/>
            <person name="Pickel B."/>
            <person name="Atanasova L."/>
            <person name="Karlsson M."/>
            <person name="Huettel B."/>
            <person name="Barry K.W."/>
            <person name="Haridas S."/>
            <person name="Chen C."/>
            <person name="Bauer D."/>
            <person name="Andreopoulos W."/>
            <person name="Pangilinan J."/>
            <person name="LaButti K."/>
            <person name="Riley R."/>
            <person name="Lipzen A."/>
            <person name="Clum A."/>
            <person name="Drula E."/>
            <person name="Henrissat B."/>
            <person name="Kohler A."/>
            <person name="Grigoriev I.V."/>
            <person name="Martin F.M."/>
            <person name="Hacquard S."/>
        </authorList>
    </citation>
    <scope>NUCLEOTIDE SEQUENCE</scope>
    <source>
        <strain evidence="2">MPI-SDFR-AT-0073</strain>
    </source>
</reference>
<dbReference type="RefSeq" id="XP_045965034.1">
    <property type="nucleotide sequence ID" value="XM_046105447.1"/>
</dbReference>
<comment type="caution">
    <text evidence="2">The sequence shown here is derived from an EMBL/GenBank/DDBJ whole genome shotgun (WGS) entry which is preliminary data.</text>
</comment>
<dbReference type="Proteomes" id="UP000758603">
    <property type="component" value="Unassembled WGS sequence"/>
</dbReference>
<evidence type="ECO:0000256" key="1">
    <source>
        <dbReference type="SAM" id="Phobius"/>
    </source>
</evidence>
<keyword evidence="1" id="KW-0472">Membrane</keyword>
<organism evidence="2 3">
    <name type="scientific">Truncatella angustata</name>
    <dbReference type="NCBI Taxonomy" id="152316"/>
    <lineage>
        <taxon>Eukaryota</taxon>
        <taxon>Fungi</taxon>
        <taxon>Dikarya</taxon>
        <taxon>Ascomycota</taxon>
        <taxon>Pezizomycotina</taxon>
        <taxon>Sordariomycetes</taxon>
        <taxon>Xylariomycetidae</taxon>
        <taxon>Amphisphaeriales</taxon>
        <taxon>Sporocadaceae</taxon>
        <taxon>Truncatella</taxon>
    </lineage>
</organism>
<sequence length="444" mass="48936">MLRLLGSFSSKLSTKIWTVLRGSLMLMLWVSTLVLFLQTSQVTVYDTSEIYNVTAGVGSFNGTNVQQFIDLLQDNQPDYPYQVFPYNYYAPVYNLVTNPTFSSLADPVKCSGSSCFSYLLSGGLEMVTPWVSLRDPTFPLARIYDVPSIQLEFSQMPRDFSFASKDCSIFGTNTSTIAARLCVRDDADNFGVLNAGLYVCLNGTAHGACEVDSATSVPNITTTMAVFSRRATVLAGLANFSIVSTESLSPPVRLEDLDIASYELALKWLLNYTATNIPAPSSIIESFWVSDVQLTSPTTHGLLTQSFQSILAFPFWLFNANNYGNTALKTQDMIDTLPIEFYTQVAVVAPYSKIGFDKGMFIAFIVLQGAALLFIWVVLAWVWVFVGAREASALPKITSFPIFDVGFKSRVEGLDLGTGELLRADGSEALYLIQGMNARAKREW</sequence>
<proteinExistence type="predicted"/>
<name>A0A9P9A493_9PEZI</name>
<dbReference type="EMBL" id="JAGPXC010000001">
    <property type="protein sequence ID" value="KAH6660903.1"/>
    <property type="molecule type" value="Genomic_DNA"/>
</dbReference>
<evidence type="ECO:0000313" key="2">
    <source>
        <dbReference type="EMBL" id="KAH6660903.1"/>
    </source>
</evidence>
<dbReference type="GeneID" id="70134338"/>
<keyword evidence="1" id="KW-1133">Transmembrane helix</keyword>
<dbReference type="OrthoDB" id="5139479at2759"/>
<keyword evidence="1" id="KW-0812">Transmembrane</keyword>
<protein>
    <submittedName>
        <fullName evidence="2">Uncharacterized protein</fullName>
    </submittedName>
</protein>